<feature type="domain" description="ABC transporter" evidence="3">
    <location>
        <begin position="8"/>
        <end position="287"/>
    </location>
</feature>
<dbReference type="Proteomes" id="UP001217918">
    <property type="component" value="Unassembled WGS sequence"/>
</dbReference>
<gene>
    <name evidence="4" type="ORF">P8C59_006052</name>
</gene>
<evidence type="ECO:0000313" key="5">
    <source>
        <dbReference type="Proteomes" id="UP001217918"/>
    </source>
</evidence>
<dbReference type="GO" id="GO:0005524">
    <property type="term" value="F:ATP binding"/>
    <property type="evidence" value="ECO:0007669"/>
    <property type="project" value="UniProtKB-KW"/>
</dbReference>
<dbReference type="PANTHER" id="PTHR43514">
    <property type="entry name" value="ABC TRANSPORTER I FAMILY MEMBER 10"/>
    <property type="match status" value="1"/>
</dbReference>
<dbReference type="GO" id="GO:0005739">
    <property type="term" value="C:mitochondrion"/>
    <property type="evidence" value="ECO:0007669"/>
    <property type="project" value="TreeGrafter"/>
</dbReference>
<dbReference type="SMART" id="SM00382">
    <property type="entry name" value="AAA"/>
    <property type="match status" value="2"/>
</dbReference>
<keyword evidence="5" id="KW-1185">Reference proteome</keyword>
<dbReference type="PROSITE" id="PS50893">
    <property type="entry name" value="ABC_TRANSPORTER_2"/>
    <property type="match status" value="1"/>
</dbReference>
<name>A0AAD9I5M4_9PEZI</name>
<dbReference type="InterPro" id="IPR027417">
    <property type="entry name" value="P-loop_NTPase"/>
</dbReference>
<dbReference type="EMBL" id="JAQQPM010000005">
    <property type="protein sequence ID" value="KAK2071646.1"/>
    <property type="molecule type" value="Genomic_DNA"/>
</dbReference>
<accession>A0AAD9I5M4</accession>
<dbReference type="SUPFAM" id="SSF52540">
    <property type="entry name" value="P-loop containing nucleoside triphosphate hydrolases"/>
    <property type="match status" value="2"/>
</dbReference>
<evidence type="ECO:0000256" key="2">
    <source>
        <dbReference type="ARBA" id="ARBA00022840"/>
    </source>
</evidence>
<sequence length="629" mass="68463">MHAYPPVIRIVNGTFYRHHPGGASSPTHPNPAFFRNLNFELSSHSASPHRWCVVGPSLSGKTTFLQLLRGQHICVPPTARSYPYLATGAVRQQTQSANRAFQYVGFDAAGGASSLGPATSAYLSARYESRRAQTDFSLRDFLLGNTQLNPAEAALVDDSSVDAGLVARVVADLRLESLLELPVAFLSHGQGRRARIARALLTRPDVLLLDEPFMGLDPPTIAGLSPLLGSMAAQASPRLVLSARPQDPLPEWITHLAYLRADCQVGAMGEKDAVLGQLEGTLTAEGIFGDGLADRANRGEPIVEMNGCRVTYGDRVALGGWTEDVDGETRSGLHWTVRRGERWGIFGCNGSGKTTIVSLLCSDHPQTYSLPIKLFGRSRLPDAGSSQLPLTFWDIQSRVGHSSPEVHQHMPRNLSIRQVLASAWADTFRSRPKMGRREAEQIDAALRWFEHELNPVHSGRSSSCTQPSTDNNNKNSLGWADAYMLGELSFSAARVLLFLRAIIKHPDIVVLDEAFGGMDEAVRDKCMLFLARGEEKTLAPGGRSHQSVGAFAVESAVARSGQVKIAGLADHQALVCISHVKEEVPDCVREWLCLPEINSGEPARCGRLDGPLRRDGRRWAEIWGVGRGA</sequence>
<evidence type="ECO:0000256" key="1">
    <source>
        <dbReference type="ARBA" id="ARBA00022741"/>
    </source>
</evidence>
<dbReference type="GO" id="GO:0016887">
    <property type="term" value="F:ATP hydrolysis activity"/>
    <property type="evidence" value="ECO:0007669"/>
    <property type="project" value="InterPro"/>
</dbReference>
<reference evidence="4" key="1">
    <citation type="journal article" date="2023" name="Mol. Plant Microbe Interact.">
        <title>Elucidating the Obligate Nature and Biological Capacity of an Invasive Fungal Corn Pathogen.</title>
        <authorList>
            <person name="MacCready J.S."/>
            <person name="Roggenkamp E.M."/>
            <person name="Gdanetz K."/>
            <person name="Chilvers M.I."/>
        </authorList>
    </citation>
    <scope>NUCLEOTIDE SEQUENCE</scope>
    <source>
        <strain evidence="4">PM02</strain>
    </source>
</reference>
<keyword evidence="1" id="KW-0547">Nucleotide-binding</keyword>
<dbReference type="AlphaFoldDB" id="A0AAD9I5M4"/>
<proteinExistence type="predicted"/>
<keyword evidence="2" id="KW-0067">ATP-binding</keyword>
<comment type="caution">
    <text evidence="4">The sequence shown here is derived from an EMBL/GenBank/DDBJ whole genome shotgun (WGS) entry which is preliminary data.</text>
</comment>
<protein>
    <recommendedName>
        <fullName evidence="3">ABC transporter domain-containing protein</fullName>
    </recommendedName>
</protein>
<organism evidence="4 5">
    <name type="scientific">Phyllachora maydis</name>
    <dbReference type="NCBI Taxonomy" id="1825666"/>
    <lineage>
        <taxon>Eukaryota</taxon>
        <taxon>Fungi</taxon>
        <taxon>Dikarya</taxon>
        <taxon>Ascomycota</taxon>
        <taxon>Pezizomycotina</taxon>
        <taxon>Sordariomycetes</taxon>
        <taxon>Sordariomycetidae</taxon>
        <taxon>Phyllachorales</taxon>
        <taxon>Phyllachoraceae</taxon>
        <taxon>Phyllachora</taxon>
    </lineage>
</organism>
<evidence type="ECO:0000259" key="3">
    <source>
        <dbReference type="PROSITE" id="PS50893"/>
    </source>
</evidence>
<dbReference type="Gene3D" id="3.40.50.300">
    <property type="entry name" value="P-loop containing nucleotide triphosphate hydrolases"/>
    <property type="match status" value="2"/>
</dbReference>
<evidence type="ECO:0000313" key="4">
    <source>
        <dbReference type="EMBL" id="KAK2071646.1"/>
    </source>
</evidence>
<dbReference type="InterPro" id="IPR050334">
    <property type="entry name" value="Molybdenum_import_ModC"/>
</dbReference>
<dbReference type="PANTHER" id="PTHR43514:SF4">
    <property type="entry name" value="ABC TRANSPORTER I FAMILY MEMBER 10"/>
    <property type="match status" value="1"/>
</dbReference>
<dbReference type="Pfam" id="PF00005">
    <property type="entry name" value="ABC_tran"/>
    <property type="match status" value="2"/>
</dbReference>
<dbReference type="InterPro" id="IPR003439">
    <property type="entry name" value="ABC_transporter-like_ATP-bd"/>
</dbReference>
<dbReference type="InterPro" id="IPR003593">
    <property type="entry name" value="AAA+_ATPase"/>
</dbReference>